<feature type="transmembrane region" description="Helical" evidence="2">
    <location>
        <begin position="51"/>
        <end position="74"/>
    </location>
</feature>
<dbReference type="Proteomes" id="UP001470230">
    <property type="component" value="Unassembled WGS sequence"/>
</dbReference>
<gene>
    <name evidence="4" type="ORF">M9Y10_022751</name>
</gene>
<comment type="caution">
    <text evidence="4">The sequence shown here is derived from an EMBL/GenBank/DDBJ whole genome shotgun (WGS) entry which is preliminary data.</text>
</comment>
<evidence type="ECO:0000256" key="3">
    <source>
        <dbReference type="SAM" id="SignalP"/>
    </source>
</evidence>
<protein>
    <recommendedName>
        <fullName evidence="6">Transmembrane protein</fullName>
    </recommendedName>
</protein>
<keyword evidence="2" id="KW-0472">Membrane</keyword>
<evidence type="ECO:0000256" key="1">
    <source>
        <dbReference type="SAM" id="MobiDB-lite"/>
    </source>
</evidence>
<evidence type="ECO:0008006" key="6">
    <source>
        <dbReference type="Google" id="ProtNLM"/>
    </source>
</evidence>
<feature type="compositionally biased region" description="Polar residues" evidence="1">
    <location>
        <begin position="323"/>
        <end position="336"/>
    </location>
</feature>
<feature type="signal peptide" evidence="3">
    <location>
        <begin position="1"/>
        <end position="17"/>
    </location>
</feature>
<keyword evidence="3" id="KW-0732">Signal</keyword>
<keyword evidence="5" id="KW-1185">Reference proteome</keyword>
<accession>A0ABR2KU44</accession>
<keyword evidence="2" id="KW-0812">Transmembrane</keyword>
<proteinExistence type="predicted"/>
<feature type="chain" id="PRO_5047482786" description="Transmembrane protein" evidence="3">
    <location>
        <begin position="18"/>
        <end position="383"/>
    </location>
</feature>
<feature type="region of interest" description="Disordered" evidence="1">
    <location>
        <begin position="315"/>
        <end position="383"/>
    </location>
</feature>
<reference evidence="4 5" key="1">
    <citation type="submission" date="2024-04" db="EMBL/GenBank/DDBJ databases">
        <title>Tritrichomonas musculus Genome.</title>
        <authorList>
            <person name="Alves-Ferreira E."/>
            <person name="Grigg M."/>
            <person name="Lorenzi H."/>
            <person name="Galac M."/>
        </authorList>
    </citation>
    <scope>NUCLEOTIDE SEQUENCE [LARGE SCALE GENOMIC DNA]</scope>
    <source>
        <strain evidence="4 5">EAF2021</strain>
    </source>
</reference>
<name>A0ABR2KU44_9EUKA</name>
<organism evidence="4 5">
    <name type="scientific">Tritrichomonas musculus</name>
    <dbReference type="NCBI Taxonomy" id="1915356"/>
    <lineage>
        <taxon>Eukaryota</taxon>
        <taxon>Metamonada</taxon>
        <taxon>Parabasalia</taxon>
        <taxon>Tritrichomonadida</taxon>
        <taxon>Tritrichomonadidae</taxon>
        <taxon>Tritrichomonas</taxon>
    </lineage>
</organism>
<sequence length="383" mass="44864">MIIFIFILFCLISSIEDSSDLPYDDPSDQQIPTAKPSLPYRKPRNNEPDSMVPLFIVLGVIAFLFIISIISYQIGKFDIQNSMTYFQQTLNSYLEKSLHLEKINFMQYGVHEFEVFFKSKNPNIYGCIVHVSMGLSIDIFHRIKYWFTKRVDKVTFEYLLHPSKRFSAMIHISKEIPFFAKDFKLSKQEISCGYSSFSDVQGYDKNLVNTISNFIEKHPNLVRIIELSDANRFKAKEKFGYVTRVEFNVTNFKEDINFSTLRFGYELADSFTKVKIPENITEDNKIKRTKLVERAKAQMERMRRFQEAQRIFHETGQFPDLPDQNNPYQSTETNNEGNKDEQTEINNDENSNGEKLENNERIKIEKKEDVKIDSSGNIHEKTD</sequence>
<dbReference type="EMBL" id="JAPFFF010000003">
    <property type="protein sequence ID" value="KAK8894316.1"/>
    <property type="molecule type" value="Genomic_DNA"/>
</dbReference>
<keyword evidence="2" id="KW-1133">Transmembrane helix</keyword>
<feature type="compositionally biased region" description="Basic and acidic residues" evidence="1">
    <location>
        <begin position="352"/>
        <end position="383"/>
    </location>
</feature>
<evidence type="ECO:0000313" key="5">
    <source>
        <dbReference type="Proteomes" id="UP001470230"/>
    </source>
</evidence>
<evidence type="ECO:0000256" key="2">
    <source>
        <dbReference type="SAM" id="Phobius"/>
    </source>
</evidence>
<evidence type="ECO:0000313" key="4">
    <source>
        <dbReference type="EMBL" id="KAK8894316.1"/>
    </source>
</evidence>